<dbReference type="AlphaFoldDB" id="A0A9Q9B9Q4"/>
<reference evidence="2" key="1">
    <citation type="submission" date="2022-06" db="EMBL/GenBank/DDBJ databases">
        <title>Complete genome sequences of two strains of the flax pathogen Septoria linicola.</title>
        <authorList>
            <person name="Lapalu N."/>
            <person name="Simon A."/>
            <person name="Demenou B."/>
            <person name="Paumier D."/>
            <person name="Guillot M.-P."/>
            <person name="Gout L."/>
            <person name="Valade R."/>
        </authorList>
    </citation>
    <scope>NUCLEOTIDE SEQUENCE</scope>
    <source>
        <strain evidence="2">SE15195</strain>
    </source>
</reference>
<feature type="region of interest" description="Disordered" evidence="1">
    <location>
        <begin position="1"/>
        <end position="46"/>
    </location>
</feature>
<organism evidence="2 3">
    <name type="scientific">Septoria linicola</name>
    <dbReference type="NCBI Taxonomy" id="215465"/>
    <lineage>
        <taxon>Eukaryota</taxon>
        <taxon>Fungi</taxon>
        <taxon>Dikarya</taxon>
        <taxon>Ascomycota</taxon>
        <taxon>Pezizomycotina</taxon>
        <taxon>Dothideomycetes</taxon>
        <taxon>Dothideomycetidae</taxon>
        <taxon>Mycosphaerellales</taxon>
        <taxon>Mycosphaerellaceae</taxon>
        <taxon>Septoria</taxon>
    </lineage>
</organism>
<evidence type="ECO:0000313" key="2">
    <source>
        <dbReference type="EMBL" id="USW59631.1"/>
    </source>
</evidence>
<keyword evidence="3" id="KW-1185">Reference proteome</keyword>
<evidence type="ECO:0000313" key="3">
    <source>
        <dbReference type="Proteomes" id="UP001056384"/>
    </source>
</evidence>
<sequence length="214" mass="24102">MASKRERDDDDASDLPPSSTKPARFSPTTTPRHRRRSPPAATMMTTMRSVAVSPTDRENLEKHCGLGVHLAQVNEKLDVLQQDRDWVEACRSDDESSFGDEKMAQLLDWGSDEQRDTPMTQYDDGGDEDEAREAAKNGLDDDDTEHWTLVAGTPTAASQPRKDTCTFQQPARSDTSHTPPPPLPPEMLRTAMPPRTNVRRWTLDGLRELSRIYR</sequence>
<accession>A0A9Q9B9Q4</accession>
<name>A0A9Q9B9Q4_9PEZI</name>
<dbReference type="EMBL" id="CP099431">
    <property type="protein sequence ID" value="USW59631.1"/>
    <property type="molecule type" value="Genomic_DNA"/>
</dbReference>
<evidence type="ECO:0000256" key="1">
    <source>
        <dbReference type="SAM" id="MobiDB-lite"/>
    </source>
</evidence>
<protein>
    <submittedName>
        <fullName evidence="2">Uncharacterized protein</fullName>
    </submittedName>
</protein>
<proteinExistence type="predicted"/>
<feature type="compositionally biased region" description="Polar residues" evidence="1">
    <location>
        <begin position="165"/>
        <end position="177"/>
    </location>
</feature>
<feature type="region of interest" description="Disordered" evidence="1">
    <location>
        <begin position="110"/>
        <end position="196"/>
    </location>
</feature>
<gene>
    <name evidence="2" type="ORF">Slin15195_G129500</name>
</gene>
<dbReference type="Proteomes" id="UP001056384">
    <property type="component" value="Chromosome 14"/>
</dbReference>